<protein>
    <submittedName>
        <fullName evidence="2">Uncharacterized protein</fullName>
    </submittedName>
</protein>
<dbReference type="EMBL" id="WTXG01000209">
    <property type="protein sequence ID" value="KAI0290651.1"/>
    <property type="molecule type" value="Genomic_DNA"/>
</dbReference>
<name>A0AAD4LU40_9AGAM</name>
<keyword evidence="3" id="KW-1185">Reference proteome</keyword>
<evidence type="ECO:0000313" key="2">
    <source>
        <dbReference type="EMBL" id="KAI0290651.1"/>
    </source>
</evidence>
<gene>
    <name evidence="2" type="ORF">B0F90DRAFT_1824848</name>
</gene>
<reference evidence="2" key="1">
    <citation type="journal article" date="2022" name="New Phytol.">
        <title>Evolutionary transition to the ectomycorrhizal habit in the genomes of a hyperdiverse lineage of mushroom-forming fungi.</title>
        <authorList>
            <person name="Looney B."/>
            <person name="Miyauchi S."/>
            <person name="Morin E."/>
            <person name="Drula E."/>
            <person name="Courty P.E."/>
            <person name="Kohler A."/>
            <person name="Kuo A."/>
            <person name="LaButti K."/>
            <person name="Pangilinan J."/>
            <person name="Lipzen A."/>
            <person name="Riley R."/>
            <person name="Andreopoulos W."/>
            <person name="He G."/>
            <person name="Johnson J."/>
            <person name="Nolan M."/>
            <person name="Tritt A."/>
            <person name="Barry K.W."/>
            <person name="Grigoriev I.V."/>
            <person name="Nagy L.G."/>
            <person name="Hibbett D."/>
            <person name="Henrissat B."/>
            <person name="Matheny P.B."/>
            <person name="Labbe J."/>
            <person name="Martin F.M."/>
        </authorList>
    </citation>
    <scope>NUCLEOTIDE SEQUENCE</scope>
    <source>
        <strain evidence="2">BPL690</strain>
    </source>
</reference>
<feature type="region of interest" description="Disordered" evidence="1">
    <location>
        <begin position="1"/>
        <end position="36"/>
    </location>
</feature>
<evidence type="ECO:0000256" key="1">
    <source>
        <dbReference type="SAM" id="MobiDB-lite"/>
    </source>
</evidence>
<evidence type="ECO:0000313" key="3">
    <source>
        <dbReference type="Proteomes" id="UP001203297"/>
    </source>
</evidence>
<organism evidence="2 3">
    <name type="scientific">Multifurca ochricompacta</name>
    <dbReference type="NCBI Taxonomy" id="376703"/>
    <lineage>
        <taxon>Eukaryota</taxon>
        <taxon>Fungi</taxon>
        <taxon>Dikarya</taxon>
        <taxon>Basidiomycota</taxon>
        <taxon>Agaricomycotina</taxon>
        <taxon>Agaricomycetes</taxon>
        <taxon>Russulales</taxon>
        <taxon>Russulaceae</taxon>
        <taxon>Multifurca</taxon>
    </lineage>
</organism>
<feature type="compositionally biased region" description="Acidic residues" evidence="1">
    <location>
        <begin position="16"/>
        <end position="28"/>
    </location>
</feature>
<dbReference type="Proteomes" id="UP001203297">
    <property type="component" value="Unassembled WGS sequence"/>
</dbReference>
<comment type="caution">
    <text evidence="2">The sequence shown here is derived from an EMBL/GenBank/DDBJ whole genome shotgun (WGS) entry which is preliminary data.</text>
</comment>
<proteinExistence type="predicted"/>
<sequence length="122" mass="14027">MPCQYDIEPKYSRSDDDGEHDDEDEEKDETPGDHVSEYEFDIDTLQHQREIALAYFEKRNTIGADAARSMSGHTHKLAGEDDEWEQEASVTLHFLFLLSLLAYKLNGGAYRRASTQTFPIRV</sequence>
<accession>A0AAD4LU40</accession>
<dbReference type="AlphaFoldDB" id="A0AAD4LU40"/>